<dbReference type="eggNOG" id="COG0535">
    <property type="taxonomic scope" value="Bacteria"/>
</dbReference>
<dbReference type="Pfam" id="PF04055">
    <property type="entry name" value="Radical_SAM"/>
    <property type="match status" value="1"/>
</dbReference>
<accession>D0LTF4</accession>
<dbReference type="Gene3D" id="3.20.20.70">
    <property type="entry name" value="Aldolase class I"/>
    <property type="match status" value="1"/>
</dbReference>
<dbReference type="PANTHER" id="PTHR11228">
    <property type="entry name" value="RADICAL SAM DOMAIN PROTEIN"/>
    <property type="match status" value="1"/>
</dbReference>
<name>D0LTF4_HALO1</name>
<protein>
    <submittedName>
        <fullName evidence="8">Radical SAM domain protein</fullName>
    </submittedName>
</protein>
<feature type="region of interest" description="Disordered" evidence="6">
    <location>
        <begin position="256"/>
        <end position="286"/>
    </location>
</feature>
<feature type="compositionally biased region" description="Basic and acidic residues" evidence="6">
    <location>
        <begin position="257"/>
        <end position="269"/>
    </location>
</feature>
<dbReference type="Proteomes" id="UP000001880">
    <property type="component" value="Chromosome"/>
</dbReference>
<dbReference type="CDD" id="cd01335">
    <property type="entry name" value="Radical_SAM"/>
    <property type="match status" value="1"/>
</dbReference>
<organism evidence="8 9">
    <name type="scientific">Haliangium ochraceum (strain DSM 14365 / JCM 11303 / SMP-2)</name>
    <dbReference type="NCBI Taxonomy" id="502025"/>
    <lineage>
        <taxon>Bacteria</taxon>
        <taxon>Pseudomonadati</taxon>
        <taxon>Myxococcota</taxon>
        <taxon>Polyangia</taxon>
        <taxon>Haliangiales</taxon>
        <taxon>Kofleriaceae</taxon>
        <taxon>Haliangium</taxon>
    </lineage>
</organism>
<keyword evidence="3" id="KW-0479">Metal-binding</keyword>
<dbReference type="SFLD" id="SFLDG01067">
    <property type="entry name" value="SPASM/twitch_domain_containing"/>
    <property type="match status" value="1"/>
</dbReference>
<dbReference type="RefSeq" id="WP_012826458.1">
    <property type="nucleotide sequence ID" value="NC_013440.1"/>
</dbReference>
<dbReference type="InterPro" id="IPR034508">
    <property type="entry name" value="Spectinomycin_biosynthesis"/>
</dbReference>
<dbReference type="GO" id="GO:0051536">
    <property type="term" value="F:iron-sulfur cluster binding"/>
    <property type="evidence" value="ECO:0007669"/>
    <property type="project" value="UniProtKB-KW"/>
</dbReference>
<dbReference type="AlphaFoldDB" id="D0LTF4"/>
<evidence type="ECO:0000256" key="1">
    <source>
        <dbReference type="ARBA" id="ARBA00001966"/>
    </source>
</evidence>
<keyword evidence="4" id="KW-0408">Iron</keyword>
<evidence type="ECO:0000313" key="8">
    <source>
        <dbReference type="EMBL" id="ACY13849.1"/>
    </source>
</evidence>
<evidence type="ECO:0000256" key="2">
    <source>
        <dbReference type="ARBA" id="ARBA00022691"/>
    </source>
</evidence>
<dbReference type="EMBL" id="CP001804">
    <property type="protein sequence ID" value="ACY13849.1"/>
    <property type="molecule type" value="Genomic_DNA"/>
</dbReference>
<keyword evidence="5" id="KW-0411">Iron-sulfur</keyword>
<evidence type="ECO:0000256" key="6">
    <source>
        <dbReference type="SAM" id="MobiDB-lite"/>
    </source>
</evidence>
<dbReference type="HOGENOM" id="CLU_069362_0_0_7"/>
<dbReference type="InterPro" id="IPR007197">
    <property type="entry name" value="rSAM"/>
</dbReference>
<evidence type="ECO:0000313" key="9">
    <source>
        <dbReference type="Proteomes" id="UP000001880"/>
    </source>
</evidence>
<dbReference type="KEGG" id="hoh:Hoch_1291"/>
<keyword evidence="2" id="KW-0949">S-adenosyl-L-methionine</keyword>
<proteinExistence type="predicted"/>
<dbReference type="InterPro" id="IPR013785">
    <property type="entry name" value="Aldolase_TIM"/>
</dbReference>
<keyword evidence="9" id="KW-1185">Reference proteome</keyword>
<dbReference type="SUPFAM" id="SSF102114">
    <property type="entry name" value="Radical SAM enzymes"/>
    <property type="match status" value="1"/>
</dbReference>
<feature type="domain" description="Radical SAM core" evidence="7">
    <location>
        <begin position="12"/>
        <end position="97"/>
    </location>
</feature>
<comment type="cofactor">
    <cofactor evidence="1">
        <name>[4Fe-4S] cluster</name>
        <dbReference type="ChEBI" id="CHEBI:49883"/>
    </cofactor>
</comment>
<reference evidence="8 9" key="1">
    <citation type="journal article" date="2010" name="Stand. Genomic Sci.">
        <title>Complete genome sequence of Haliangium ochraceum type strain (SMP-2).</title>
        <authorList>
            <consortium name="US DOE Joint Genome Institute (JGI-PGF)"/>
            <person name="Ivanova N."/>
            <person name="Daum C."/>
            <person name="Lang E."/>
            <person name="Abt B."/>
            <person name="Kopitz M."/>
            <person name="Saunders E."/>
            <person name="Lapidus A."/>
            <person name="Lucas S."/>
            <person name="Glavina Del Rio T."/>
            <person name="Nolan M."/>
            <person name="Tice H."/>
            <person name="Copeland A."/>
            <person name="Cheng J.F."/>
            <person name="Chen F."/>
            <person name="Bruce D."/>
            <person name="Goodwin L."/>
            <person name="Pitluck S."/>
            <person name="Mavromatis K."/>
            <person name="Pati A."/>
            <person name="Mikhailova N."/>
            <person name="Chen A."/>
            <person name="Palaniappan K."/>
            <person name="Land M."/>
            <person name="Hauser L."/>
            <person name="Chang Y.J."/>
            <person name="Jeffries C.D."/>
            <person name="Detter J.C."/>
            <person name="Brettin T."/>
            <person name="Rohde M."/>
            <person name="Goker M."/>
            <person name="Bristow J."/>
            <person name="Markowitz V."/>
            <person name="Eisen J.A."/>
            <person name="Hugenholtz P."/>
            <person name="Kyrpides N.C."/>
            <person name="Klenk H.P."/>
        </authorList>
    </citation>
    <scope>NUCLEOTIDE SEQUENCE [LARGE SCALE GENOMIC DNA]</scope>
    <source>
        <strain evidence="9">DSM 14365 / CIP 107738 / JCM 11303 / AJ 13395 / SMP-2</strain>
    </source>
</reference>
<dbReference type="InterPro" id="IPR058240">
    <property type="entry name" value="rSAM_sf"/>
</dbReference>
<dbReference type="PANTHER" id="PTHR11228:SF7">
    <property type="entry name" value="PQQA PEPTIDE CYCLASE"/>
    <property type="match status" value="1"/>
</dbReference>
<evidence type="ECO:0000256" key="5">
    <source>
        <dbReference type="ARBA" id="ARBA00023014"/>
    </source>
</evidence>
<dbReference type="InterPro" id="IPR050377">
    <property type="entry name" value="Radical_SAM_PqqE_MftC-like"/>
</dbReference>
<sequence>MSKLQQPSISIETSKHCNLKCAGCDHASPWFETKSLYALETFERDLDALTAVMDIGELVIAGGEPLLHPELLSFLELAKRKRYADGVTLITNGVHLHRAPVALWQLLDGISVSRYPGVRIRLSDDEMRTLGTRHGTAVIIEESSTFKHMLVNDAIDDPRLIRTIFKSCYAAVNCHTVFEGRYFKCSRAHLMSEILAMAGVEFENPADGVDLHAPRLRERLQHYLRDDAPLRACEHCLGSHGRPFAASQLHKIGVAREQQDRTSYRDRLDPAAPRTPEEAEPPPVMGKWWLGEDFVQQTDERALARVTKPS</sequence>
<dbReference type="SFLD" id="SFLDS00029">
    <property type="entry name" value="Radical_SAM"/>
    <property type="match status" value="1"/>
</dbReference>
<evidence type="ECO:0000256" key="4">
    <source>
        <dbReference type="ARBA" id="ARBA00023004"/>
    </source>
</evidence>
<dbReference type="SFLD" id="SFLDG01119">
    <property type="entry name" value="spectinomycin_biosynthesis_(Sp"/>
    <property type="match status" value="1"/>
</dbReference>
<evidence type="ECO:0000256" key="3">
    <source>
        <dbReference type="ARBA" id="ARBA00022723"/>
    </source>
</evidence>
<dbReference type="OrthoDB" id="9782387at2"/>
<dbReference type="GO" id="GO:0003824">
    <property type="term" value="F:catalytic activity"/>
    <property type="evidence" value="ECO:0007669"/>
    <property type="project" value="InterPro"/>
</dbReference>
<dbReference type="STRING" id="502025.Hoch_1291"/>
<evidence type="ECO:0000259" key="7">
    <source>
        <dbReference type="Pfam" id="PF04055"/>
    </source>
</evidence>
<dbReference type="GO" id="GO:0046872">
    <property type="term" value="F:metal ion binding"/>
    <property type="evidence" value="ECO:0007669"/>
    <property type="project" value="UniProtKB-KW"/>
</dbReference>
<gene>
    <name evidence="8" type="ordered locus">Hoch_1291</name>
</gene>